<evidence type="ECO:0000256" key="18">
    <source>
        <dbReference type="SAM" id="MobiDB-lite"/>
    </source>
</evidence>
<dbReference type="Pfam" id="PF00690">
    <property type="entry name" value="Cation_ATPase_N"/>
    <property type="match status" value="1"/>
</dbReference>
<feature type="region of interest" description="Disordered" evidence="18">
    <location>
        <begin position="2150"/>
        <end position="2198"/>
    </location>
</feature>
<dbReference type="GO" id="GO:0120029">
    <property type="term" value="P:proton export across plasma membrane"/>
    <property type="evidence" value="ECO:0007669"/>
    <property type="project" value="InterPro"/>
</dbReference>
<dbReference type="EC" id="7.1.2.1" evidence="4"/>
<feature type="transmembrane region" description="Helical" evidence="19">
    <location>
        <begin position="1248"/>
        <end position="1269"/>
    </location>
</feature>
<dbReference type="PRINTS" id="PR00119">
    <property type="entry name" value="CATATPASE"/>
</dbReference>
<feature type="coiled-coil region" evidence="17">
    <location>
        <begin position="1275"/>
        <end position="1309"/>
    </location>
</feature>
<dbReference type="InterPro" id="IPR023214">
    <property type="entry name" value="HAD_sf"/>
</dbReference>
<feature type="compositionally biased region" description="Polar residues" evidence="18">
    <location>
        <begin position="1728"/>
        <end position="1738"/>
    </location>
</feature>
<evidence type="ECO:0000256" key="14">
    <source>
        <dbReference type="ARBA" id="ARBA00023136"/>
    </source>
</evidence>
<feature type="region of interest" description="Disordered" evidence="18">
    <location>
        <begin position="2573"/>
        <end position="2611"/>
    </location>
</feature>
<dbReference type="PANTHER" id="PTHR42861">
    <property type="entry name" value="CALCIUM-TRANSPORTING ATPASE"/>
    <property type="match status" value="1"/>
</dbReference>
<dbReference type="SFLD" id="SFLDF00027">
    <property type="entry name" value="p-type_atpase"/>
    <property type="match status" value="1"/>
</dbReference>
<evidence type="ECO:0000256" key="7">
    <source>
        <dbReference type="ARBA" id="ARBA00022723"/>
    </source>
</evidence>
<evidence type="ECO:0000256" key="6">
    <source>
        <dbReference type="ARBA" id="ARBA00022692"/>
    </source>
</evidence>
<evidence type="ECO:0000256" key="8">
    <source>
        <dbReference type="ARBA" id="ARBA00022741"/>
    </source>
</evidence>
<keyword evidence="8" id="KW-0547">Nucleotide-binding</keyword>
<keyword evidence="5 16" id="KW-0597">Phosphoprotein</keyword>
<feature type="compositionally biased region" description="Polar residues" evidence="18">
    <location>
        <begin position="2045"/>
        <end position="2058"/>
    </location>
</feature>
<proteinExistence type="inferred from homology"/>
<dbReference type="SMART" id="SM00448">
    <property type="entry name" value="REC"/>
    <property type="match status" value="1"/>
</dbReference>
<gene>
    <name evidence="21" type="ORF">K457DRAFT_156655</name>
</gene>
<dbReference type="GO" id="GO:0008553">
    <property type="term" value="F:P-type proton-exporting transporter activity"/>
    <property type="evidence" value="ECO:0007669"/>
    <property type="project" value="UniProtKB-EC"/>
</dbReference>
<dbReference type="Gene3D" id="3.40.1110.10">
    <property type="entry name" value="Calcium-transporting ATPase, cytoplasmic domain N"/>
    <property type="match status" value="1"/>
</dbReference>
<dbReference type="InterPro" id="IPR059000">
    <property type="entry name" value="ATPase_P-type_domA"/>
</dbReference>
<feature type="transmembrane region" description="Helical" evidence="19">
    <location>
        <begin position="769"/>
        <end position="792"/>
    </location>
</feature>
<feature type="compositionally biased region" description="Polar residues" evidence="18">
    <location>
        <begin position="1141"/>
        <end position="1159"/>
    </location>
</feature>
<feature type="compositionally biased region" description="Low complexity" evidence="18">
    <location>
        <begin position="1739"/>
        <end position="1751"/>
    </location>
</feature>
<feature type="transmembrane region" description="Helical" evidence="19">
    <location>
        <begin position="727"/>
        <end position="749"/>
    </location>
</feature>
<dbReference type="InterPro" id="IPR006534">
    <property type="entry name" value="P-type_ATPase_IIIA"/>
</dbReference>
<evidence type="ECO:0000256" key="4">
    <source>
        <dbReference type="ARBA" id="ARBA00012476"/>
    </source>
</evidence>
<dbReference type="GO" id="GO:0005524">
    <property type="term" value="F:ATP binding"/>
    <property type="evidence" value="ECO:0007669"/>
    <property type="project" value="UniProtKB-KW"/>
</dbReference>
<keyword evidence="7" id="KW-0479">Metal-binding</keyword>
<dbReference type="SFLD" id="SFLDG00002">
    <property type="entry name" value="C1.7:_P-type_atpase_like"/>
    <property type="match status" value="1"/>
</dbReference>
<feature type="region of interest" description="Disordered" evidence="18">
    <location>
        <begin position="2531"/>
        <end position="2550"/>
    </location>
</feature>
<dbReference type="InterPro" id="IPR001757">
    <property type="entry name" value="P_typ_ATPase"/>
</dbReference>
<feature type="transmembrane region" description="Helical" evidence="19">
    <location>
        <begin position="687"/>
        <end position="706"/>
    </location>
</feature>
<feature type="region of interest" description="Disordered" evidence="18">
    <location>
        <begin position="910"/>
        <end position="1026"/>
    </location>
</feature>
<keyword evidence="13" id="KW-0902">Two-component regulatory system</keyword>
<feature type="compositionally biased region" description="Polar residues" evidence="18">
    <location>
        <begin position="1567"/>
        <end position="1584"/>
    </location>
</feature>
<dbReference type="InterPro" id="IPR001789">
    <property type="entry name" value="Sig_transdc_resp-reg_receiver"/>
</dbReference>
<dbReference type="Pfam" id="PF00072">
    <property type="entry name" value="Response_reg"/>
    <property type="match status" value="1"/>
</dbReference>
<keyword evidence="17" id="KW-0175">Coiled coil</keyword>
<dbReference type="GO" id="GO:0046872">
    <property type="term" value="F:metal ion binding"/>
    <property type="evidence" value="ECO:0007669"/>
    <property type="project" value="UniProtKB-KW"/>
</dbReference>
<comment type="subcellular location">
    <subcellularLocation>
        <location evidence="2">Membrane</location>
        <topology evidence="2">Multi-pass membrane protein</topology>
    </subcellularLocation>
</comment>
<dbReference type="PROSITE" id="PS00154">
    <property type="entry name" value="ATPASE_E1_E2"/>
    <property type="match status" value="1"/>
</dbReference>
<dbReference type="InterPro" id="IPR023299">
    <property type="entry name" value="ATPase_P-typ_cyto_dom_N"/>
</dbReference>
<comment type="similarity">
    <text evidence="3">Belongs to the cation transport ATPase (P-type) (TC 3.A.3) family. Type IIIA subfamily.</text>
</comment>
<feature type="region of interest" description="Disordered" evidence="18">
    <location>
        <begin position="1632"/>
        <end position="1657"/>
    </location>
</feature>
<feature type="region of interest" description="Disordered" evidence="18">
    <location>
        <begin position="1130"/>
        <end position="1202"/>
    </location>
</feature>
<dbReference type="Gene3D" id="3.40.50.1000">
    <property type="entry name" value="HAD superfamily/HAD-like"/>
    <property type="match status" value="1"/>
</dbReference>
<feature type="compositionally biased region" description="Polar residues" evidence="18">
    <location>
        <begin position="2581"/>
        <end position="2600"/>
    </location>
</feature>
<dbReference type="SUPFAM" id="SSF56784">
    <property type="entry name" value="HAD-like"/>
    <property type="match status" value="1"/>
</dbReference>
<evidence type="ECO:0000256" key="1">
    <source>
        <dbReference type="ARBA" id="ARBA00003417"/>
    </source>
</evidence>
<dbReference type="InterPro" id="IPR023298">
    <property type="entry name" value="ATPase_P-typ_TM_dom_sf"/>
</dbReference>
<dbReference type="PROSITE" id="PS50110">
    <property type="entry name" value="RESPONSE_REGULATORY"/>
    <property type="match status" value="1"/>
</dbReference>
<evidence type="ECO:0000256" key="15">
    <source>
        <dbReference type="ARBA" id="ARBA00031813"/>
    </source>
</evidence>
<evidence type="ECO:0000256" key="10">
    <source>
        <dbReference type="ARBA" id="ARBA00022842"/>
    </source>
</evidence>
<feature type="region of interest" description="Disordered" evidence="18">
    <location>
        <begin position="1710"/>
        <end position="1757"/>
    </location>
</feature>
<dbReference type="InterPro" id="IPR036412">
    <property type="entry name" value="HAD-like_sf"/>
</dbReference>
<keyword evidence="6 19" id="KW-0812">Transmembrane</keyword>
<dbReference type="EMBL" id="KV442054">
    <property type="protein sequence ID" value="OAQ27802.1"/>
    <property type="molecule type" value="Genomic_DNA"/>
</dbReference>
<feature type="region of interest" description="Disordered" evidence="18">
    <location>
        <begin position="2456"/>
        <end position="2475"/>
    </location>
</feature>
<dbReference type="SUPFAM" id="SSF52172">
    <property type="entry name" value="CheY-like"/>
    <property type="match status" value="1"/>
</dbReference>
<comment type="function">
    <text evidence="1">The plasma membrane ATPase of plants and fungi is a hydrogen ion pump. The proton gradient it generates drives the active transport of nutrients by H(+)-symport. The resulting external acidification and/or internal alkinization may mediate growth responses.</text>
</comment>
<dbReference type="CDD" id="cd02076">
    <property type="entry name" value="P-type_ATPase_H"/>
    <property type="match status" value="1"/>
</dbReference>
<evidence type="ECO:0000256" key="19">
    <source>
        <dbReference type="SAM" id="Phobius"/>
    </source>
</evidence>
<dbReference type="OrthoDB" id="21225at2759"/>
<feature type="compositionally biased region" description="Low complexity" evidence="18">
    <location>
        <begin position="1009"/>
        <end position="1022"/>
    </location>
</feature>
<feature type="compositionally biased region" description="Basic and acidic residues" evidence="18">
    <location>
        <begin position="986"/>
        <end position="997"/>
    </location>
</feature>
<evidence type="ECO:0000313" key="22">
    <source>
        <dbReference type="Proteomes" id="UP000078512"/>
    </source>
</evidence>
<organism evidence="21 22">
    <name type="scientific">Linnemannia elongata AG-77</name>
    <dbReference type="NCBI Taxonomy" id="1314771"/>
    <lineage>
        <taxon>Eukaryota</taxon>
        <taxon>Fungi</taxon>
        <taxon>Fungi incertae sedis</taxon>
        <taxon>Mucoromycota</taxon>
        <taxon>Mortierellomycotina</taxon>
        <taxon>Mortierellomycetes</taxon>
        <taxon>Mortierellales</taxon>
        <taxon>Mortierellaceae</taxon>
        <taxon>Linnemannia</taxon>
    </lineage>
</organism>
<evidence type="ECO:0000256" key="16">
    <source>
        <dbReference type="PROSITE-ProRule" id="PRU00169"/>
    </source>
</evidence>
<feature type="compositionally biased region" description="Acidic residues" evidence="18">
    <location>
        <begin position="2602"/>
        <end position="2611"/>
    </location>
</feature>
<keyword evidence="12 19" id="KW-1133">Transmembrane helix</keyword>
<evidence type="ECO:0000256" key="3">
    <source>
        <dbReference type="ARBA" id="ARBA00008804"/>
    </source>
</evidence>
<dbReference type="STRING" id="1314771.A0A197JR93"/>
<feature type="transmembrane region" description="Helical" evidence="19">
    <location>
        <begin position="1072"/>
        <end position="1093"/>
    </location>
</feature>
<feature type="compositionally biased region" description="Basic and acidic residues" evidence="18">
    <location>
        <begin position="1959"/>
        <end position="1968"/>
    </location>
</feature>
<evidence type="ECO:0000313" key="21">
    <source>
        <dbReference type="EMBL" id="OAQ27802.1"/>
    </source>
</evidence>
<feature type="compositionally biased region" description="Low complexity" evidence="18">
    <location>
        <begin position="1187"/>
        <end position="1202"/>
    </location>
</feature>
<evidence type="ECO:0000256" key="13">
    <source>
        <dbReference type="ARBA" id="ARBA00023012"/>
    </source>
</evidence>
<evidence type="ECO:0000256" key="2">
    <source>
        <dbReference type="ARBA" id="ARBA00004141"/>
    </source>
</evidence>
<feature type="compositionally biased region" description="Polar residues" evidence="18">
    <location>
        <begin position="2150"/>
        <end position="2168"/>
    </location>
</feature>
<feature type="transmembrane region" description="Helical" evidence="19">
    <location>
        <begin position="660"/>
        <end position="681"/>
    </location>
</feature>
<dbReference type="Pfam" id="PF00122">
    <property type="entry name" value="E1-E2_ATPase"/>
    <property type="match status" value="1"/>
</dbReference>
<dbReference type="InterPro" id="IPR004014">
    <property type="entry name" value="ATPase_P-typ_cation-transptr_N"/>
</dbReference>
<feature type="compositionally biased region" description="Low complexity" evidence="18">
    <location>
        <begin position="944"/>
        <end position="985"/>
    </location>
</feature>
<dbReference type="CDD" id="cd17546">
    <property type="entry name" value="REC_hyHK_CKI1_RcsC-like"/>
    <property type="match status" value="1"/>
</dbReference>
<keyword evidence="22" id="KW-1185">Reference proteome</keyword>
<feature type="region of interest" description="Disordered" evidence="18">
    <location>
        <begin position="1560"/>
        <end position="1603"/>
    </location>
</feature>
<feature type="modified residue" description="4-aspartylphosphate" evidence="16">
    <location>
        <position position="2326"/>
    </location>
</feature>
<keyword evidence="14 19" id="KW-0472">Membrane</keyword>
<evidence type="ECO:0000259" key="20">
    <source>
        <dbReference type="PROSITE" id="PS50110"/>
    </source>
</evidence>
<feature type="domain" description="Response regulatory" evidence="20">
    <location>
        <begin position="2277"/>
        <end position="2439"/>
    </location>
</feature>
<evidence type="ECO:0000256" key="17">
    <source>
        <dbReference type="SAM" id="Coils"/>
    </source>
</evidence>
<feature type="transmembrane region" description="Helical" evidence="19">
    <location>
        <begin position="77"/>
        <end position="99"/>
    </location>
</feature>
<dbReference type="SUPFAM" id="SSF81660">
    <property type="entry name" value="Metal cation-transporting ATPase, ATP-binding domain N"/>
    <property type="match status" value="1"/>
</dbReference>
<feature type="transmembrane region" description="Helical" evidence="19">
    <location>
        <begin position="826"/>
        <end position="843"/>
    </location>
</feature>
<dbReference type="Proteomes" id="UP000078512">
    <property type="component" value="Unassembled WGS sequence"/>
</dbReference>
<dbReference type="Pfam" id="PF00702">
    <property type="entry name" value="Hydrolase"/>
    <property type="match status" value="1"/>
</dbReference>
<feature type="compositionally biased region" description="Polar residues" evidence="18">
    <location>
        <begin position="1166"/>
        <end position="1186"/>
    </location>
</feature>
<evidence type="ECO:0000256" key="9">
    <source>
        <dbReference type="ARBA" id="ARBA00022840"/>
    </source>
</evidence>
<dbReference type="Gene3D" id="3.40.50.2300">
    <property type="match status" value="1"/>
</dbReference>
<dbReference type="InterPro" id="IPR008250">
    <property type="entry name" value="ATPase_P-typ_transduc_dom_A_sf"/>
</dbReference>
<dbReference type="FunFam" id="3.40.50.2300:FF:000146">
    <property type="entry name" value="Putative two-component response regulator SSK1p"/>
    <property type="match status" value="1"/>
</dbReference>
<keyword evidence="10" id="KW-0460">Magnesium</keyword>
<dbReference type="GO" id="GO:0000156">
    <property type="term" value="F:phosphorelay response regulator activity"/>
    <property type="evidence" value="ECO:0007669"/>
    <property type="project" value="UniProtKB-ARBA"/>
</dbReference>
<dbReference type="NCBIfam" id="TIGR01494">
    <property type="entry name" value="ATPase_P-type"/>
    <property type="match status" value="2"/>
</dbReference>
<feature type="compositionally biased region" description="Polar residues" evidence="18">
    <location>
        <begin position="1937"/>
        <end position="1958"/>
    </location>
</feature>
<dbReference type="SUPFAM" id="SSF81653">
    <property type="entry name" value="Calcium ATPase, transduction domain A"/>
    <property type="match status" value="1"/>
</dbReference>
<evidence type="ECO:0000256" key="11">
    <source>
        <dbReference type="ARBA" id="ARBA00022967"/>
    </source>
</evidence>
<accession>A0A197JR93</accession>
<dbReference type="Gene3D" id="1.20.1110.10">
    <property type="entry name" value="Calcium-transporting ATPase, transmembrane domain"/>
    <property type="match status" value="1"/>
</dbReference>
<reference evidence="21 22" key="1">
    <citation type="submission" date="2016-05" db="EMBL/GenBank/DDBJ databases">
        <title>Genome sequencing reveals origins of a unique bacterial endosymbiosis in the earliest lineages of terrestrial Fungi.</title>
        <authorList>
            <consortium name="DOE Joint Genome Institute"/>
            <person name="Uehling J."/>
            <person name="Gryganskyi A."/>
            <person name="Hameed K."/>
            <person name="Tschaplinski T."/>
            <person name="Misztal P."/>
            <person name="Wu S."/>
            <person name="Desiro A."/>
            <person name="Vande Pol N."/>
            <person name="Du Z.-Y."/>
            <person name="Zienkiewicz A."/>
            <person name="Zienkiewicz K."/>
            <person name="Morin E."/>
            <person name="Tisserant E."/>
            <person name="Splivallo R."/>
            <person name="Hainaut M."/>
            <person name="Henrissat B."/>
            <person name="Ohm R."/>
            <person name="Kuo A."/>
            <person name="Yan J."/>
            <person name="Lipzen A."/>
            <person name="Nolan M."/>
            <person name="Labutti K."/>
            <person name="Barry K."/>
            <person name="Goldstein A."/>
            <person name="Labbe J."/>
            <person name="Schadt C."/>
            <person name="Tuskan G."/>
            <person name="Grigoriev I."/>
            <person name="Martin F."/>
            <person name="Vilgalys R."/>
            <person name="Bonito G."/>
        </authorList>
    </citation>
    <scope>NUCLEOTIDE SEQUENCE [LARGE SCALE GENOMIC DNA]</scope>
    <source>
        <strain evidence="21 22">AG-77</strain>
    </source>
</reference>
<keyword evidence="11" id="KW-1278">Translocase</keyword>
<feature type="transmembrane region" description="Helical" evidence="19">
    <location>
        <begin position="298"/>
        <end position="320"/>
    </location>
</feature>
<feature type="transmembrane region" description="Helical" evidence="19">
    <location>
        <begin position="799"/>
        <end position="820"/>
    </location>
</feature>
<dbReference type="InterPro" id="IPR018303">
    <property type="entry name" value="ATPase_P-typ_P_site"/>
</dbReference>
<sequence length="2611" mass="279926">MSEKIEATPVDDTHTKGKLEVEEAEHHEHKDEISPELEALLQTNPKYGLTEAEVAERFARFGPNQLAEVKRNPFLKFLGYFTGAIAYLIEVACIISAVVKDWLDFGIIVALLLVNACIGFIEESKAESALDALRQTLALKTRCWRDGHLVELDVAALVPGDIIVLRLGDIVPADGRLLGIGATGEATEGDLLIDQSALTGESLPVAKNKGKTVYSSSIVKQGQQMAVVTKTGGDTFIGRAANLISITTEEGHFQKIINRIGNFLILITVVLVLIILIYQLVHFKGTEDGKFLTVLGKVLVLTVAAIPVGLPTVMSVTMAVGAKQLAAKKVIVKRLTAVEEMASVSVLCSDKTGTLTLNELTFDEPYLTNNYTSDDILLYSYLAAEAGANDPIEFAVRTAAEEQLEILKNRTHKHDVPGYKVTSFLPFNPSTKLTQATITQIETGSSFKVAKGAPQVIIRLVGGDDDAVRAVNSLAKRGLRALGVARTVEGNMDQWELIGMISLIDPPRPDSAETIRRCNAMGVSVKMITGDQLIIAKEVAHRLGMQRVMLDAGHLVDSDKSEDEVTEHVIRADGFAQVIPEHKYRVVELLQKRGILVGMTGDGVNDAPALKKANVGIAVHGCTDAARSAADIVLLAPGLSTIVDGLTTSRAIFQRMRSYALYRITSTVHFLMFFFVVVMAYDWSLPAHLLILICILNDLATLVISVDNAQISAHPDKWRIGQLITMSIVLGLCLTALSFAHFYIFWKHFGYQPVNGDKYPDSERRLESIMYLHISSAPHFVIFSTRLTGYFWENLPSPLFAIVIIGTQIIALLMVIFGALTPKVPAGEAIIVLCISFVYFILLDQVKVWLFKKWSFEMTATFVPTSERRQKLASRKAAKIQQDRVWDSINAVRKIAVMTAVVSSFQEKEQQEQHHAVAGPSTTVEVKKREPRKALAQMDSPQVPKSTLSPATTTTDNTPDNSKPTSTTTTTTTLPLSDNDNGNDNCHGDHSVPKEHTPTTPAANGAAVPSPSSTRARSTASRFKMQSRPAQLIRNLHANYFTPPSSFTDCPSFSSPEATTVGKVIQSIRHNLFAFGAIVSVAGCAILIGHGRTGHYLHGLGRSGLLAQVAYQGLFAVACSWQWLKPMWSSSSPPSPSSPSTKSTGHLSGTRSDDTSSPLDTKPAEPTTNASEPSITNNSKSATPEQASTSNPTATAATTTTSSLHDTISSSSISISSRSSLPYWILGYGLLGLVGLSPALSAPGWHSLVWSPAIILSTLVPLFLAPALLGLDRITAALSEDTDRHNAELDELQERHEILMEAYRDENLLKKNILLETVGKEVQDAATLAIETLRQMTPTSLFPPSVSREQLSPCTLPIPITSVLGLFTTMRHLQYISRNMQRLSRVMFTEYVQGIVEKTSPHYHRGENGFDVGEFVQSLGDLVSADASLKGVEFVIYHSEYGLSHVPIKGSEESWRHALINLIKSIIDSAKSGSTVELCLVLFALPQPEVEKNKVMVTFEITYYPNPASTSNEDDLAQLNALLASKLVKAMGGALEIQALEDFAKKFIVSVEVEMNQSGLLQDEKSAPTTASSTLKSGQDSPSSVHPLDPAAKPDEPLQPTPIQGHLQRLENMQTKYPVHESQQFFQQHIKTPLVSPSPPPSSPPSKRGAGSPKISTEPTVLELLRFSRKLGGVKVVLMAKEHSAFGVRLLGYLKTWGIHVTTKTIRDTDGAEGEVEGGYGLIAEDPQTPTGATKRTNSSSSLSGKSSDASGKTDATAVPKVVSSPAFIMIDDDVRVLGQQILKLQSTPPSPGPGSTTPKGRPTHRRHKSITSIQHTSIIYFTSLPTFKQARDTIMLILGTQMPGMHYSLANTLAGHPPSQGPLPYILVLPKPAGPRRVLTAIHTAINVPVLDQTYSPIATAPTSPAPMVRHFSAEINPFDRDRIYYDPISHQAYAQTTPHSTQSSPGSMSPNHSLASDQRHRREMRQYAEPGGSGGMATYSSESQSLGGIVSPETPGGSRFMASPNGTPVAVSGNQIQGILFDPTASRPQGTLSPSPGGPGQRRVSNGSGRYSSHGSEGSAYVIPPATGVVQHQPFSAMHAQRTTDAAAVKAQTPSPDPTPITISQSAVLPAGYIRFSNGQVMRPGGTRSPLATPPTIIQSPGILFSPPTTRHSGMSSPLPQRSTDPLTPRGESGGTHRIIGADSPKGSHPVLHGLPPPLAVSAAGTILRNSPGGVTPSSSLSSHVTSPLPATTETTTNRNRIGATPAKKAKDTGAKATTSLVKSGVVERVSPLVNVLIVEDNMINQTILIKFMQRRKIKFDVACNGREAVDKWRVGGFHLVLMDIQMPVMDGIEATREIRQLEKAQRIGVFPTDKPNSIGNTMSLMAASASASSSATSPQGTTTPSSPFRSPVIIVALTASAESEESRNTALLAGCNDYITKPIDLPWLERKIVEWGCMQALIDVDAWKEWKRDLDGTSPGSPSAGPSVGGTAGASAALMQSLASAGKLTQASLRRPSSTRWTKGNKAAAAAAAAAVAAKNAVADADAAAVSGPDNRSPALKTKTTPKSAVSTAATTLTKTTTVAEDAIVPVSEPSPGISLTTTNETTSAVQSDSSTLVPDEDSPLIVN</sequence>
<evidence type="ECO:0000256" key="5">
    <source>
        <dbReference type="ARBA" id="ARBA00022553"/>
    </source>
</evidence>
<feature type="transmembrane region" description="Helical" evidence="19">
    <location>
        <begin position="260"/>
        <end position="278"/>
    </location>
</feature>
<feature type="region of interest" description="Disordered" evidence="18">
    <location>
        <begin position="2212"/>
        <end position="2253"/>
    </location>
</feature>
<dbReference type="SMART" id="SM00831">
    <property type="entry name" value="Cation_ATPase_N"/>
    <property type="match status" value="1"/>
</dbReference>
<dbReference type="SUPFAM" id="SSF81665">
    <property type="entry name" value="Calcium ATPase, transmembrane domain M"/>
    <property type="match status" value="1"/>
</dbReference>
<dbReference type="Gene3D" id="2.70.150.10">
    <property type="entry name" value="Calcium-transporting ATPase, cytoplasmic transduction domain A"/>
    <property type="match status" value="1"/>
</dbReference>
<dbReference type="PRINTS" id="PR00120">
    <property type="entry name" value="HATPASE"/>
</dbReference>
<feature type="compositionally biased region" description="Low complexity" evidence="18">
    <location>
        <begin position="2459"/>
        <end position="2469"/>
    </location>
</feature>
<dbReference type="GO" id="GO:0016020">
    <property type="term" value="C:membrane"/>
    <property type="evidence" value="ECO:0007669"/>
    <property type="project" value="UniProtKB-SubCell"/>
</dbReference>
<feature type="region of interest" description="Disordered" evidence="18">
    <location>
        <begin position="1937"/>
        <end position="2062"/>
    </location>
</feature>
<dbReference type="GO" id="GO:0016887">
    <property type="term" value="F:ATP hydrolysis activity"/>
    <property type="evidence" value="ECO:0007669"/>
    <property type="project" value="InterPro"/>
</dbReference>
<protein>
    <recommendedName>
        <fullName evidence="4">P-type H(+)-exporting transporter</fullName>
        <ecNumber evidence="4">7.1.2.1</ecNumber>
    </recommendedName>
    <alternativeName>
        <fullName evidence="15">Proton pump</fullName>
    </alternativeName>
</protein>
<dbReference type="InterPro" id="IPR044492">
    <property type="entry name" value="P_typ_ATPase_HD_dom"/>
</dbReference>
<name>A0A197JR93_9FUNG</name>
<evidence type="ECO:0000256" key="12">
    <source>
        <dbReference type="ARBA" id="ARBA00022989"/>
    </source>
</evidence>
<feature type="transmembrane region" description="Helical" evidence="19">
    <location>
        <begin position="1221"/>
        <end position="1242"/>
    </location>
</feature>
<feature type="region of interest" description="Disordered" evidence="18">
    <location>
        <begin position="1"/>
        <end position="32"/>
    </location>
</feature>
<keyword evidence="9" id="KW-0067">ATP-binding</keyword>
<dbReference type="NCBIfam" id="TIGR01647">
    <property type="entry name" value="ATPase-IIIA_H"/>
    <property type="match status" value="1"/>
</dbReference>
<feature type="region of interest" description="Disordered" evidence="18">
    <location>
        <begin position="1785"/>
        <end position="1810"/>
    </location>
</feature>
<dbReference type="InterPro" id="IPR011006">
    <property type="entry name" value="CheY-like_superfamily"/>
</dbReference>
<dbReference type="SFLD" id="SFLDS00003">
    <property type="entry name" value="Haloacid_Dehalogenase"/>
    <property type="match status" value="1"/>
</dbReference>
<dbReference type="FunFam" id="3.40.50.1000:FF:000211">
    <property type="entry name" value="Plasma membrane ATPase"/>
    <property type="match status" value="1"/>
</dbReference>
<feature type="transmembrane region" description="Helical" evidence="19">
    <location>
        <begin position="105"/>
        <end position="121"/>
    </location>
</feature>
<feature type="compositionally biased region" description="Low complexity" evidence="18">
    <location>
        <begin position="2213"/>
        <end position="2239"/>
    </location>
</feature>
<dbReference type="FunFam" id="2.70.150.10:FF:000042">
    <property type="entry name" value="Plasma membrane ATPase"/>
    <property type="match status" value="1"/>
</dbReference>